<dbReference type="Gene3D" id="3.30.70.1230">
    <property type="entry name" value="Nucleotide cyclase"/>
    <property type="match status" value="1"/>
</dbReference>
<evidence type="ECO:0008006" key="5">
    <source>
        <dbReference type="Google" id="ProtNLM"/>
    </source>
</evidence>
<dbReference type="VEuPathDB" id="AmoebaDB:NF0067810"/>
<keyword evidence="2" id="KW-0472">Membrane</keyword>
<evidence type="ECO:0000256" key="1">
    <source>
        <dbReference type="SAM" id="MobiDB-lite"/>
    </source>
</evidence>
<dbReference type="VEuPathDB" id="AmoebaDB:NfTy_018040"/>
<feature type="region of interest" description="Disordered" evidence="1">
    <location>
        <begin position="370"/>
        <end position="421"/>
    </location>
</feature>
<proteinExistence type="predicted"/>
<keyword evidence="2" id="KW-1133">Transmembrane helix</keyword>
<dbReference type="OMA" id="RTINCPL"/>
<reference evidence="3 4" key="1">
    <citation type="journal article" date="2019" name="Sci. Rep.">
        <title>Nanopore sequencing improves the draft genome of the human pathogenic amoeba Naegleria fowleri.</title>
        <authorList>
            <person name="Liechti N."/>
            <person name="Schurch N."/>
            <person name="Bruggmann R."/>
            <person name="Wittwer M."/>
        </authorList>
    </citation>
    <scope>NUCLEOTIDE SEQUENCE [LARGE SCALE GENOMIC DNA]</scope>
    <source>
        <strain evidence="3 4">ATCC 30894</strain>
    </source>
</reference>
<feature type="transmembrane region" description="Helical" evidence="2">
    <location>
        <begin position="265"/>
        <end position="288"/>
    </location>
</feature>
<evidence type="ECO:0000256" key="2">
    <source>
        <dbReference type="SAM" id="Phobius"/>
    </source>
</evidence>
<protein>
    <recommendedName>
        <fullName evidence="5">Guanylate cyclase domain-containing protein</fullName>
    </recommendedName>
</protein>
<comment type="caution">
    <text evidence="3">The sequence shown here is derived from an EMBL/GenBank/DDBJ whole genome shotgun (WGS) entry which is preliminary data.</text>
</comment>
<keyword evidence="2" id="KW-0812">Transmembrane</keyword>
<dbReference type="OrthoDB" id="10336110at2759"/>
<evidence type="ECO:0000313" key="4">
    <source>
        <dbReference type="Proteomes" id="UP000444721"/>
    </source>
</evidence>
<dbReference type="AlphaFoldDB" id="A0A6A5CAD3"/>
<dbReference type="VEuPathDB" id="AmoebaDB:FDP41_011570"/>
<sequence length="750" mass="85722">MNAQDKIVTFLDGYMGKLKLMAQLGAQQYNSPIGIHSFTKDLFRTYMFHLTKQSGVFVGYFIYSHPYSERYAVTVVSTNNTLVYTYQNNRFPGIVRDQLDWDSGSVIKANYSIDPTPANLTKQEFYVSGLAMTKSLHHWSSYCTVVYYLTLRSYPTSTTTFEKGSNWHVSIASSMVQVIAGSITTTTPDGKNTLPLFNLTERNAGKLMQDIYHTYHVDFFDLPEKFKISSLGVNYIIMLKTFSFENIKYKLLVVVYEDEVSMTSYISIGASLGAAILVVILGICYGIVLSHAITSPIQALQRHLERIKVLDLEHHTGMNNKNSIFKEMNEMCDHLKVTISWLKEIKCFIPDNVFHQLRIRAHDRSSASLTLEPNMRSSAQMKPQLRASHERKHQHKQSLENHQEPNMNDQKHETTSNSSLTSSTLVEASSLFKMGLFKKTCTVICICLNWETSCHSDIECELPKIVNTIRSLCKVFQAVVQISSVEEIVIIFETDKQSKRKKSALAAVECALKIIRTCSRNHPKQHGHTTTSHEQITLERPFSMGISTSDESYVGNLGSHSFRFYSIISHATLIAKDLAFIARSINATAIMDEKTYLETNKQFVSIPVDRMWIPSGEDATTFNVCSVYELLREMEVKDDEWLYELEQKDDISKFQQLHSLFDIFQEQQDNNLEAMLMKNVLFLRDHIMAYPSDRSYVRLLKLFEFILNSSGVGEQSTDTNNMVKSLVDKYYIRIQRSILCSIENSIVFSK</sequence>
<dbReference type="GeneID" id="68118785"/>
<organism evidence="3 4">
    <name type="scientific">Naegleria fowleri</name>
    <name type="common">Brain eating amoeba</name>
    <dbReference type="NCBI Taxonomy" id="5763"/>
    <lineage>
        <taxon>Eukaryota</taxon>
        <taxon>Discoba</taxon>
        <taxon>Heterolobosea</taxon>
        <taxon>Tetramitia</taxon>
        <taxon>Eutetramitia</taxon>
        <taxon>Vahlkampfiidae</taxon>
        <taxon>Naegleria</taxon>
    </lineage>
</organism>
<dbReference type="InterPro" id="IPR029787">
    <property type="entry name" value="Nucleotide_cyclase"/>
</dbReference>
<dbReference type="Proteomes" id="UP000444721">
    <property type="component" value="Unassembled WGS sequence"/>
</dbReference>
<accession>A0A6A5CAD3</accession>
<keyword evidence="4" id="KW-1185">Reference proteome</keyword>
<dbReference type="RefSeq" id="XP_044567353.1">
    <property type="nucleotide sequence ID" value="XM_044701993.1"/>
</dbReference>
<name>A0A6A5CAD3_NAEFO</name>
<feature type="compositionally biased region" description="Basic and acidic residues" evidence="1">
    <location>
        <begin position="397"/>
        <end position="414"/>
    </location>
</feature>
<gene>
    <name evidence="3" type="ORF">FDP41_011570</name>
</gene>
<dbReference type="EMBL" id="VFQX01000009">
    <property type="protein sequence ID" value="KAF0982640.1"/>
    <property type="molecule type" value="Genomic_DNA"/>
</dbReference>
<feature type="compositionally biased region" description="Polar residues" evidence="1">
    <location>
        <begin position="370"/>
        <end position="381"/>
    </location>
</feature>
<evidence type="ECO:0000313" key="3">
    <source>
        <dbReference type="EMBL" id="KAF0982640.1"/>
    </source>
</evidence>